<evidence type="ECO:0000313" key="1">
    <source>
        <dbReference type="EMBL" id="CAB4129779.1"/>
    </source>
</evidence>
<reference evidence="1" key="1">
    <citation type="submission" date="2020-04" db="EMBL/GenBank/DDBJ databases">
        <authorList>
            <person name="Chiriac C."/>
            <person name="Salcher M."/>
            <person name="Ghai R."/>
            <person name="Kavagutti S V."/>
        </authorList>
    </citation>
    <scope>NUCLEOTIDE SEQUENCE</scope>
</reference>
<accession>A0A6J5LDM4</accession>
<gene>
    <name evidence="1" type="ORF">UFOVP115_118</name>
</gene>
<name>A0A6J5LDM4_9CAUD</name>
<organism evidence="1">
    <name type="scientific">uncultured Caudovirales phage</name>
    <dbReference type="NCBI Taxonomy" id="2100421"/>
    <lineage>
        <taxon>Viruses</taxon>
        <taxon>Duplodnaviria</taxon>
        <taxon>Heunggongvirae</taxon>
        <taxon>Uroviricota</taxon>
        <taxon>Caudoviricetes</taxon>
        <taxon>Peduoviridae</taxon>
        <taxon>Maltschvirus</taxon>
        <taxon>Maltschvirus maltsch</taxon>
    </lineage>
</organism>
<dbReference type="EMBL" id="LR796236">
    <property type="protein sequence ID" value="CAB4129779.1"/>
    <property type="molecule type" value="Genomic_DNA"/>
</dbReference>
<protein>
    <submittedName>
        <fullName evidence="1">Uncharacterized protein</fullName>
    </submittedName>
</protein>
<proteinExistence type="predicted"/>
<sequence>MPNIKVDIRRKGPLARRFGAITSTDVYENLGLPAGRSREFQDAFTRASGAISGVPTHMKEQGRWKP</sequence>